<evidence type="ECO:0008006" key="5">
    <source>
        <dbReference type="Google" id="ProtNLM"/>
    </source>
</evidence>
<reference evidence="4" key="1">
    <citation type="submission" date="2018-06" db="EMBL/GenBank/DDBJ databases">
        <authorList>
            <person name="Zhirakovskaya E."/>
        </authorList>
    </citation>
    <scope>NUCLEOTIDE SEQUENCE</scope>
</reference>
<evidence type="ECO:0000259" key="2">
    <source>
        <dbReference type="Pfam" id="PF00534"/>
    </source>
</evidence>
<dbReference type="Pfam" id="PF00534">
    <property type="entry name" value="Glycos_transf_1"/>
    <property type="match status" value="1"/>
</dbReference>
<dbReference type="InterPro" id="IPR028098">
    <property type="entry name" value="Glyco_trans_4-like_N"/>
</dbReference>
<feature type="domain" description="Glycosyl transferase family 1" evidence="2">
    <location>
        <begin position="196"/>
        <end position="366"/>
    </location>
</feature>
<evidence type="ECO:0000313" key="4">
    <source>
        <dbReference type="EMBL" id="VAW92789.1"/>
    </source>
</evidence>
<sequence length="393" mass="43782">MRIGIDASCWWSRRGFGRFTRELLIAMFEEERGHEFYLFVDRPPEPEMLRPNIHIVQVELSQHVTEAAVAEGSRSVKDIWAFTRSVSKYPLDVLFFPAVYSWFPAPLRLPMVVTLHDAIAEHFPDLIFPDKKGRLLWSLKMKLARWQASRIMTVSEAAKKEIVEYLHIKPDVIDVVSEAADPRFKPMLDVDERLAARKRASLPGEVRLIVYVGGLAPHKNIPGLLNGLSQAVERGGIDDVHLALVGDLDGDGFHSHYEELKEIVQADSRLIDRVHFTGFVSDDDLVTLYSDSLAVTLPSFSEGFGLPAIEAMACGVPVLASSAGSIPEVVGDAGLYFDPHKVEQITNAIHQLATDRDTLNDLRLKASQRAAQFTWSKAAKLAFDCLEGAVGKQ</sequence>
<dbReference type="InterPro" id="IPR001296">
    <property type="entry name" value="Glyco_trans_1"/>
</dbReference>
<dbReference type="CDD" id="cd03809">
    <property type="entry name" value="GT4_MtfB-like"/>
    <property type="match status" value="1"/>
</dbReference>
<dbReference type="PANTHER" id="PTHR46401">
    <property type="entry name" value="GLYCOSYLTRANSFERASE WBBK-RELATED"/>
    <property type="match status" value="1"/>
</dbReference>
<accession>A0A3B1A3P3</accession>
<dbReference type="PANTHER" id="PTHR46401:SF2">
    <property type="entry name" value="GLYCOSYLTRANSFERASE WBBK-RELATED"/>
    <property type="match status" value="1"/>
</dbReference>
<dbReference type="GO" id="GO:0009103">
    <property type="term" value="P:lipopolysaccharide biosynthetic process"/>
    <property type="evidence" value="ECO:0007669"/>
    <property type="project" value="TreeGrafter"/>
</dbReference>
<protein>
    <recommendedName>
        <fullName evidence="5">Glycosyltransferase</fullName>
    </recommendedName>
</protein>
<organism evidence="4">
    <name type="scientific">hydrothermal vent metagenome</name>
    <dbReference type="NCBI Taxonomy" id="652676"/>
    <lineage>
        <taxon>unclassified sequences</taxon>
        <taxon>metagenomes</taxon>
        <taxon>ecological metagenomes</taxon>
    </lineage>
</organism>
<gene>
    <name evidence="4" type="ORF">MNBD_GAMMA23-358</name>
</gene>
<keyword evidence="1" id="KW-0808">Transferase</keyword>
<dbReference type="Gene3D" id="3.40.50.2000">
    <property type="entry name" value="Glycogen Phosphorylase B"/>
    <property type="match status" value="2"/>
</dbReference>
<dbReference type="AlphaFoldDB" id="A0A3B1A3P3"/>
<dbReference type="EMBL" id="UOFT01000028">
    <property type="protein sequence ID" value="VAW92789.1"/>
    <property type="molecule type" value="Genomic_DNA"/>
</dbReference>
<dbReference type="GO" id="GO:0016757">
    <property type="term" value="F:glycosyltransferase activity"/>
    <property type="evidence" value="ECO:0007669"/>
    <property type="project" value="InterPro"/>
</dbReference>
<evidence type="ECO:0000259" key="3">
    <source>
        <dbReference type="Pfam" id="PF13439"/>
    </source>
</evidence>
<name>A0A3B1A3P3_9ZZZZ</name>
<evidence type="ECO:0000256" key="1">
    <source>
        <dbReference type="ARBA" id="ARBA00022679"/>
    </source>
</evidence>
<feature type="domain" description="Glycosyltransferase subfamily 4-like N-terminal" evidence="3">
    <location>
        <begin position="15"/>
        <end position="182"/>
    </location>
</feature>
<dbReference type="Pfam" id="PF13439">
    <property type="entry name" value="Glyco_transf_4"/>
    <property type="match status" value="1"/>
</dbReference>
<dbReference type="SUPFAM" id="SSF53756">
    <property type="entry name" value="UDP-Glycosyltransferase/glycogen phosphorylase"/>
    <property type="match status" value="1"/>
</dbReference>
<proteinExistence type="predicted"/>